<dbReference type="InterPro" id="IPR027417">
    <property type="entry name" value="P-loop_NTPase"/>
</dbReference>
<dbReference type="CDD" id="cd09641">
    <property type="entry name" value="Cas3''_I"/>
    <property type="match status" value="1"/>
</dbReference>
<dbReference type="InterPro" id="IPR006483">
    <property type="entry name" value="CRISPR-assoc_Cas3_HD"/>
</dbReference>
<dbReference type="AlphaFoldDB" id="A0A812EW91"/>
<proteinExistence type="inferred from homology"/>
<evidence type="ECO:0000256" key="8">
    <source>
        <dbReference type="ARBA" id="ARBA00022840"/>
    </source>
</evidence>
<evidence type="ECO:0000256" key="9">
    <source>
        <dbReference type="ARBA" id="ARBA00023118"/>
    </source>
</evidence>
<evidence type="ECO:0000256" key="5">
    <source>
        <dbReference type="ARBA" id="ARBA00022741"/>
    </source>
</evidence>
<dbReference type="GO" id="GO:0003676">
    <property type="term" value="F:nucleic acid binding"/>
    <property type="evidence" value="ECO:0007669"/>
    <property type="project" value="InterPro"/>
</dbReference>
<accession>A0A812EW91</accession>
<evidence type="ECO:0000256" key="7">
    <source>
        <dbReference type="ARBA" id="ARBA00022806"/>
    </source>
</evidence>
<name>A0A812EW91_9ARCH</name>
<dbReference type="Pfam" id="PF22590">
    <property type="entry name" value="Cas3-like_C_2"/>
    <property type="match status" value="1"/>
</dbReference>
<dbReference type="Pfam" id="PF18019">
    <property type="entry name" value="Cas3_HD"/>
    <property type="match status" value="1"/>
</dbReference>
<dbReference type="InterPro" id="IPR001650">
    <property type="entry name" value="Helicase_C-like"/>
</dbReference>
<evidence type="ECO:0000256" key="4">
    <source>
        <dbReference type="ARBA" id="ARBA00022723"/>
    </source>
</evidence>
<dbReference type="GO" id="GO:0004386">
    <property type="term" value="F:helicase activity"/>
    <property type="evidence" value="ECO:0007669"/>
    <property type="project" value="UniProtKB-KW"/>
</dbReference>
<dbReference type="InterPro" id="IPR038257">
    <property type="entry name" value="CRISPR-assoc_Cas3_HD_sf"/>
</dbReference>
<dbReference type="SMART" id="SM00490">
    <property type="entry name" value="HELICc"/>
    <property type="match status" value="1"/>
</dbReference>
<dbReference type="GO" id="GO:0004518">
    <property type="term" value="F:nuclease activity"/>
    <property type="evidence" value="ECO:0007669"/>
    <property type="project" value="UniProtKB-KW"/>
</dbReference>
<dbReference type="PROSITE" id="PS51643">
    <property type="entry name" value="HD_CAS3"/>
    <property type="match status" value="1"/>
</dbReference>
<keyword evidence="3" id="KW-0540">Nuclease</keyword>
<dbReference type="GO" id="GO:0016787">
    <property type="term" value="F:hydrolase activity"/>
    <property type="evidence" value="ECO:0007669"/>
    <property type="project" value="UniProtKB-KW"/>
</dbReference>
<dbReference type="Gene3D" id="3.40.50.300">
    <property type="entry name" value="P-loop containing nucleotide triphosphate hydrolases"/>
    <property type="match status" value="2"/>
</dbReference>
<dbReference type="NCBIfam" id="TIGR01596">
    <property type="entry name" value="cas3_HD"/>
    <property type="match status" value="1"/>
</dbReference>
<dbReference type="SUPFAM" id="SSF52540">
    <property type="entry name" value="P-loop containing nucleoside triphosphate hydrolases"/>
    <property type="match status" value="1"/>
</dbReference>
<dbReference type="SMART" id="SM00487">
    <property type="entry name" value="DEXDc"/>
    <property type="match status" value="1"/>
</dbReference>
<gene>
    <name evidence="11" type="ORF">NUZ5A_50176</name>
</gene>
<dbReference type="InterPro" id="IPR054712">
    <property type="entry name" value="Cas3-like_dom"/>
</dbReference>
<dbReference type="Gene3D" id="1.10.3210.30">
    <property type="match status" value="1"/>
</dbReference>
<dbReference type="GO" id="GO:0140097">
    <property type="term" value="F:catalytic activity, acting on DNA"/>
    <property type="evidence" value="ECO:0007669"/>
    <property type="project" value="UniProtKB-ARBA"/>
</dbReference>
<sequence length="731" mass="83987">MVMSSASTKKFFSHPFSEEKSSLIEHLITVAKRADRIFSESKFQNNKTAFYSGLVHDIGKLNPFYQILFSQNQTPQISSSLLQKYEQVHSPLSAWAADKLLTKNMGISKANKIKILLMVYGHHSKIRNSIGNYDESQNFKNSKNEMVSFLSDFSNAVSPLPEFDGLDWESCIRDFSSPIDFQINISEYASGTDEFLEMLFGFSCLLQADRGSFGEEIHTKFDLKLNTRSQIKSESTLAPIRSQFQAQAIVNFDTTVPISIINAPTGIGKTKVFLDLISKFSDDKDVERVFYFSPLLALTDDFESKIENVISSDDLQDVLSYNHIFAGSIEEKRLFEKGLREHSGWLFSNESFDRKFVITTTQRLLMTLFSNKQRENLKLASFRKSVLIIDEVQVIPRILLPKLKEIFQKLSQYLGTKIILVSATIPHEISDLPRVKFDESVLKKYLALTRKKISYQNNLEPVSIKVNRTLVMLNTRQKAANMYLQVLDVNPNVMYLSTGIRKIDRKKILQSLKEKSDYVLVSTQVVEAGVDVSFSHVYREICPLDNVIQVMGRLNREGKDPDAEIVVFETDGTKMPYLELDMVESRTRIQRTTSSDDLYLLLPEYYEAISTKNKRNVSLVKELDDNISRLDFDAAWNFVNRYVFADEERDTVIIPDESNWENVRSDLLKNVNRDSFKKFGLFSASLPTKAKISREEFFDAELMEKGILLPKKEKLREIYDKNLGFDVWLTK</sequence>
<dbReference type="InterPro" id="IPR011545">
    <property type="entry name" value="DEAD/DEAH_box_helicase_dom"/>
</dbReference>
<keyword evidence="9" id="KW-0051">Antiviral defense</keyword>
<keyword evidence="6" id="KW-0378">Hydrolase</keyword>
<feature type="domain" description="HD Cas3-type" evidence="10">
    <location>
        <begin position="16"/>
        <end position="211"/>
    </location>
</feature>
<dbReference type="SUPFAM" id="SSF109604">
    <property type="entry name" value="HD-domain/PDEase-like"/>
    <property type="match status" value="1"/>
</dbReference>
<keyword evidence="4" id="KW-0479">Metal-binding</keyword>
<evidence type="ECO:0000256" key="1">
    <source>
        <dbReference type="ARBA" id="ARBA00006847"/>
    </source>
</evidence>
<evidence type="ECO:0000313" key="11">
    <source>
        <dbReference type="EMBL" id="CAE6493551.1"/>
    </source>
</evidence>
<protein>
    <submittedName>
        <fullName evidence="11">CRISPR-associated helicase, Cas3 family</fullName>
    </submittedName>
</protein>
<evidence type="ECO:0000256" key="6">
    <source>
        <dbReference type="ARBA" id="ARBA00022801"/>
    </source>
</evidence>
<dbReference type="InterPro" id="IPR006474">
    <property type="entry name" value="Helicase_Cas3_CRISPR-ass_core"/>
</dbReference>
<dbReference type="Proteomes" id="UP000655759">
    <property type="component" value="Unassembled WGS sequence"/>
</dbReference>
<keyword evidence="7" id="KW-0347">Helicase</keyword>
<dbReference type="NCBIfam" id="TIGR01587">
    <property type="entry name" value="cas3_core"/>
    <property type="match status" value="1"/>
</dbReference>
<keyword evidence="5" id="KW-0547">Nucleotide-binding</keyword>
<evidence type="ECO:0000256" key="3">
    <source>
        <dbReference type="ARBA" id="ARBA00022722"/>
    </source>
</evidence>
<organism evidence="11 12">
    <name type="scientific">Candidatus Nitrosotenuis uzonensis</name>
    <dbReference type="NCBI Taxonomy" id="1407055"/>
    <lineage>
        <taxon>Archaea</taxon>
        <taxon>Nitrososphaerota</taxon>
        <taxon>Candidatus Nitrosotenuis</taxon>
    </lineage>
</organism>
<dbReference type="Pfam" id="PF00270">
    <property type="entry name" value="DEAD"/>
    <property type="match status" value="1"/>
</dbReference>
<reference evidence="11" key="1">
    <citation type="submission" date="2021-02" db="EMBL/GenBank/DDBJ databases">
        <authorList>
            <person name="Han P."/>
        </authorList>
    </citation>
    <scope>NUCLEOTIDE SEQUENCE</scope>
    <source>
        <strain evidence="11">Candidatus Nitrosotenuis uzonensis 5A</strain>
    </source>
</reference>
<comment type="caution">
    <text evidence="11">The sequence shown here is derived from an EMBL/GenBank/DDBJ whole genome shotgun (WGS) entry which is preliminary data.</text>
</comment>
<dbReference type="InterPro" id="IPR014001">
    <property type="entry name" value="Helicase_ATP-bd"/>
</dbReference>
<comment type="similarity">
    <text evidence="1">In the N-terminal section; belongs to the CRISPR-associated nuclease Cas3-HD family.</text>
</comment>
<dbReference type="GO" id="GO:0005524">
    <property type="term" value="F:ATP binding"/>
    <property type="evidence" value="ECO:0007669"/>
    <property type="project" value="UniProtKB-KW"/>
</dbReference>
<evidence type="ECO:0000256" key="2">
    <source>
        <dbReference type="ARBA" id="ARBA00009046"/>
    </source>
</evidence>
<comment type="similarity">
    <text evidence="2">In the central section; belongs to the CRISPR-associated helicase Cas3 family.</text>
</comment>
<evidence type="ECO:0000259" key="10">
    <source>
        <dbReference type="PROSITE" id="PS51643"/>
    </source>
</evidence>
<keyword evidence="8" id="KW-0067">ATP-binding</keyword>
<dbReference type="GO" id="GO:0046872">
    <property type="term" value="F:metal ion binding"/>
    <property type="evidence" value="ECO:0007669"/>
    <property type="project" value="UniProtKB-KW"/>
</dbReference>
<dbReference type="PANTHER" id="PTHR24031">
    <property type="entry name" value="RNA HELICASE"/>
    <property type="match status" value="1"/>
</dbReference>
<evidence type="ECO:0000313" key="12">
    <source>
        <dbReference type="Proteomes" id="UP000655759"/>
    </source>
</evidence>
<dbReference type="GO" id="GO:0051607">
    <property type="term" value="P:defense response to virus"/>
    <property type="evidence" value="ECO:0007669"/>
    <property type="project" value="UniProtKB-KW"/>
</dbReference>
<dbReference type="EMBL" id="CAJNAQ010000005">
    <property type="protein sequence ID" value="CAE6493551.1"/>
    <property type="molecule type" value="Genomic_DNA"/>
</dbReference>